<protein>
    <recommendedName>
        <fullName evidence="4">Transmembrane protein</fullName>
    </recommendedName>
</protein>
<evidence type="ECO:0000256" key="1">
    <source>
        <dbReference type="SAM" id="Phobius"/>
    </source>
</evidence>
<keyword evidence="3" id="KW-1185">Reference proteome</keyword>
<dbReference type="STRING" id="1237085.Ngar_c27390"/>
<keyword evidence="1" id="KW-0812">Transmembrane</keyword>
<organism evidence="2 3">
    <name type="scientific">Nitrososphaera gargensis (strain Ga9.2)</name>
    <dbReference type="NCBI Taxonomy" id="1237085"/>
    <lineage>
        <taxon>Archaea</taxon>
        <taxon>Nitrososphaerota</taxon>
        <taxon>Nitrososphaeria</taxon>
        <taxon>Nitrososphaerales</taxon>
        <taxon>Nitrososphaeraceae</taxon>
        <taxon>Nitrososphaera</taxon>
    </lineage>
</organism>
<dbReference type="InParanoid" id="K0II89"/>
<gene>
    <name evidence="2" type="ordered locus">Ngar_c27390</name>
</gene>
<dbReference type="Proteomes" id="UP000008037">
    <property type="component" value="Chromosome"/>
</dbReference>
<evidence type="ECO:0000313" key="3">
    <source>
        <dbReference type="Proteomes" id="UP000008037"/>
    </source>
</evidence>
<feature type="transmembrane region" description="Helical" evidence="1">
    <location>
        <begin position="26"/>
        <end position="47"/>
    </location>
</feature>
<sequence>MFMFCCAGLFGGFVLGAATGIPWMPLVAAGIGAGGGILTDITILRALDERKEKNAKSQPINRAIACCNSLIRKKKQKSEDLELPAD</sequence>
<keyword evidence="1" id="KW-1133">Transmembrane helix</keyword>
<evidence type="ECO:0008006" key="4">
    <source>
        <dbReference type="Google" id="ProtNLM"/>
    </source>
</evidence>
<name>K0II89_NITGG</name>
<proteinExistence type="predicted"/>
<dbReference type="EMBL" id="CP002408">
    <property type="protein sequence ID" value="AFU59660.1"/>
    <property type="molecule type" value="Genomic_DNA"/>
</dbReference>
<dbReference type="BioCyc" id="CNIT1237085:G1324-2739-MONOMER"/>
<dbReference type="KEGG" id="nga:Ngar_c27390"/>
<dbReference type="AlphaFoldDB" id="K0II89"/>
<reference evidence="2 3" key="1">
    <citation type="journal article" date="2012" name="Environ. Microbiol.">
        <title>The genome of the ammonia-oxidizing Candidatus Nitrososphaera gargensis: insights into metabolic versatility and environmental adaptations.</title>
        <authorList>
            <person name="Spang A."/>
            <person name="Poehlein A."/>
            <person name="Offre P."/>
            <person name="Zumbragel S."/>
            <person name="Haider S."/>
            <person name="Rychlik N."/>
            <person name="Nowka B."/>
            <person name="Schmeisser C."/>
            <person name="Lebedeva E.V."/>
            <person name="Rattei T."/>
            <person name="Bohm C."/>
            <person name="Schmid M."/>
            <person name="Galushko A."/>
            <person name="Hatzenpichler R."/>
            <person name="Weinmaier T."/>
            <person name="Daniel R."/>
            <person name="Schleper C."/>
            <person name="Spieck E."/>
            <person name="Streit W."/>
            <person name="Wagner M."/>
        </authorList>
    </citation>
    <scope>NUCLEOTIDE SEQUENCE [LARGE SCALE GENOMIC DNA]</scope>
    <source>
        <strain evidence="3">Ga9.2</strain>
    </source>
</reference>
<dbReference type="HOGENOM" id="CLU_2490572_0_0_2"/>
<evidence type="ECO:0000313" key="2">
    <source>
        <dbReference type="EMBL" id="AFU59660.1"/>
    </source>
</evidence>
<accession>K0II89</accession>
<keyword evidence="1" id="KW-0472">Membrane</keyword>